<dbReference type="InterPro" id="IPR036291">
    <property type="entry name" value="NAD(P)-bd_dom_sf"/>
</dbReference>
<dbReference type="EMBL" id="KQ085939">
    <property type="protein sequence ID" value="KLO14748.1"/>
    <property type="molecule type" value="Genomic_DNA"/>
</dbReference>
<keyword evidence="3" id="KW-0175">Coiled coil</keyword>
<dbReference type="Proteomes" id="UP000053477">
    <property type="component" value="Unassembled WGS sequence"/>
</dbReference>
<keyword evidence="5" id="KW-1185">Reference proteome</keyword>
<dbReference type="STRING" id="27342.A0A0H2RYZ9"/>
<dbReference type="GO" id="GO:0016020">
    <property type="term" value="C:membrane"/>
    <property type="evidence" value="ECO:0007669"/>
    <property type="project" value="TreeGrafter"/>
</dbReference>
<accession>A0A0H2RYZ9</accession>
<dbReference type="PANTHER" id="PTHR44196">
    <property type="entry name" value="DEHYDROGENASE/REDUCTASE SDR FAMILY MEMBER 7B"/>
    <property type="match status" value="1"/>
</dbReference>
<feature type="coiled-coil region" evidence="3">
    <location>
        <begin position="281"/>
        <end position="308"/>
    </location>
</feature>
<dbReference type="AlphaFoldDB" id="A0A0H2RYZ9"/>
<proteinExistence type="inferred from homology"/>
<dbReference type="Gene3D" id="3.40.50.720">
    <property type="entry name" value="NAD(P)-binding Rossmann-like Domain"/>
    <property type="match status" value="1"/>
</dbReference>
<dbReference type="PANTHER" id="PTHR44196:SF1">
    <property type="entry name" value="DEHYDROGENASE_REDUCTASE SDR FAMILY MEMBER 7B"/>
    <property type="match status" value="1"/>
</dbReference>
<name>A0A0H2RYZ9_9AGAM</name>
<organism evidence="4 5">
    <name type="scientific">Schizopora paradoxa</name>
    <dbReference type="NCBI Taxonomy" id="27342"/>
    <lineage>
        <taxon>Eukaryota</taxon>
        <taxon>Fungi</taxon>
        <taxon>Dikarya</taxon>
        <taxon>Basidiomycota</taxon>
        <taxon>Agaricomycotina</taxon>
        <taxon>Agaricomycetes</taxon>
        <taxon>Hymenochaetales</taxon>
        <taxon>Schizoporaceae</taxon>
        <taxon>Schizopora</taxon>
    </lineage>
</organism>
<protein>
    <submittedName>
        <fullName evidence="4">NAD-binding protein</fullName>
    </submittedName>
</protein>
<evidence type="ECO:0000256" key="2">
    <source>
        <dbReference type="ARBA" id="ARBA00023002"/>
    </source>
</evidence>
<gene>
    <name evidence="4" type="ORF">SCHPADRAFT_903025</name>
</gene>
<dbReference type="Pfam" id="PF00106">
    <property type="entry name" value="adh_short"/>
    <property type="match status" value="1"/>
</dbReference>
<evidence type="ECO:0000313" key="4">
    <source>
        <dbReference type="EMBL" id="KLO14748.1"/>
    </source>
</evidence>
<dbReference type="OrthoDB" id="1933717at2759"/>
<keyword evidence="2" id="KW-0560">Oxidoreductase</keyword>
<dbReference type="GO" id="GO:0016491">
    <property type="term" value="F:oxidoreductase activity"/>
    <property type="evidence" value="ECO:0007669"/>
    <property type="project" value="UniProtKB-KW"/>
</dbReference>
<dbReference type="InterPro" id="IPR002347">
    <property type="entry name" value="SDR_fam"/>
</dbReference>
<evidence type="ECO:0000256" key="1">
    <source>
        <dbReference type="ARBA" id="ARBA00006484"/>
    </source>
</evidence>
<comment type="similarity">
    <text evidence="1">Belongs to the short-chain dehydrogenases/reductases (SDR) family.</text>
</comment>
<dbReference type="InParanoid" id="A0A0H2RYZ9"/>
<dbReference type="SUPFAM" id="SSF51735">
    <property type="entry name" value="NAD(P)-binding Rossmann-fold domains"/>
    <property type="match status" value="1"/>
</dbReference>
<dbReference type="CDD" id="cd05233">
    <property type="entry name" value="SDR_c"/>
    <property type="match status" value="1"/>
</dbReference>
<reference evidence="4 5" key="1">
    <citation type="submission" date="2015-04" db="EMBL/GenBank/DDBJ databases">
        <title>Complete genome sequence of Schizopora paradoxa KUC8140, a cosmopolitan wood degrader in East Asia.</title>
        <authorList>
            <consortium name="DOE Joint Genome Institute"/>
            <person name="Min B."/>
            <person name="Park H."/>
            <person name="Jang Y."/>
            <person name="Kim J.-J."/>
            <person name="Kim K.H."/>
            <person name="Pangilinan J."/>
            <person name="Lipzen A."/>
            <person name="Riley R."/>
            <person name="Grigoriev I.V."/>
            <person name="Spatafora J.W."/>
            <person name="Choi I.-G."/>
        </authorList>
    </citation>
    <scope>NUCLEOTIDE SEQUENCE [LARGE SCALE GENOMIC DNA]</scope>
    <source>
        <strain evidence="4 5">KUC8140</strain>
    </source>
</reference>
<sequence>MSSNFLSSNGATSDNALGIAPETRTHVYPAIDSSNFVGALQEKVAFVTGAGRGIGKSIALALAQSGAHVALLSRTKSELEEVAEIIKTKFNRKALVFPVDTTKESAVENAFSTTERELGKVTIVVANAGYGLWRPFVYMDFSGEWWKEMELNVKAPMFLAQLAIKSMRANNEGTFIAISSSAACISSAGVSAYHTSKTALTRAIACVQMELDAEGKSGVHLYALHPGLVQTSLAAGGNNLHEDLEKMTPGTVKNITAWVNTFVNPPELAAQTCVYLASGKAKDLRGRYIDAEKDIEAVVEQAEIVRKENLYDLSIRTLGQ</sequence>
<evidence type="ECO:0000313" key="5">
    <source>
        <dbReference type="Proteomes" id="UP000053477"/>
    </source>
</evidence>
<dbReference type="PRINTS" id="PR00081">
    <property type="entry name" value="GDHRDH"/>
</dbReference>
<evidence type="ECO:0000256" key="3">
    <source>
        <dbReference type="SAM" id="Coils"/>
    </source>
</evidence>